<gene>
    <name evidence="2" type="ORF">SAMN05216223_105489</name>
</gene>
<accession>A0A1H6ALC9</accession>
<dbReference type="EMBL" id="FNVU01000005">
    <property type="protein sequence ID" value="SEG49519.1"/>
    <property type="molecule type" value="Genomic_DNA"/>
</dbReference>
<dbReference type="RefSeq" id="WP_103886252.1">
    <property type="nucleotide sequence ID" value="NZ_FNVU01000005.1"/>
</dbReference>
<dbReference type="InterPro" id="IPR046042">
    <property type="entry name" value="DUF6000"/>
</dbReference>
<evidence type="ECO:0000256" key="1">
    <source>
        <dbReference type="SAM" id="MobiDB-lite"/>
    </source>
</evidence>
<organism evidence="2 3">
    <name type="scientific">Actinacidiphila yanglinensis</name>
    <dbReference type="NCBI Taxonomy" id="310779"/>
    <lineage>
        <taxon>Bacteria</taxon>
        <taxon>Bacillati</taxon>
        <taxon>Actinomycetota</taxon>
        <taxon>Actinomycetes</taxon>
        <taxon>Kitasatosporales</taxon>
        <taxon>Streptomycetaceae</taxon>
        <taxon>Actinacidiphila</taxon>
    </lineage>
</organism>
<feature type="region of interest" description="Disordered" evidence="1">
    <location>
        <begin position="152"/>
        <end position="177"/>
    </location>
</feature>
<sequence length="177" mass="19740">MKARGRYQYVFTGTAFLLPRSRGWREAATACRLIAAGRRTDLRDRLIRILDGEPAADPQGPALALACLGGELDGRLLVAHLRKALTPAAEAEGEYWTLAALLHLDARLGTRRAREFLGFDGLWERWVGSAERSLTDLRHEFEQLVLLMNSGSPDSGRRFEEQGPHAPGSSRRHKPTR</sequence>
<proteinExistence type="predicted"/>
<evidence type="ECO:0000313" key="2">
    <source>
        <dbReference type="EMBL" id="SEG49519.1"/>
    </source>
</evidence>
<protein>
    <submittedName>
        <fullName evidence="2">Uncharacterized protein</fullName>
    </submittedName>
</protein>
<reference evidence="2 3" key="1">
    <citation type="submission" date="2016-10" db="EMBL/GenBank/DDBJ databases">
        <authorList>
            <person name="de Groot N.N."/>
        </authorList>
    </citation>
    <scope>NUCLEOTIDE SEQUENCE [LARGE SCALE GENOMIC DNA]</scope>
    <source>
        <strain evidence="2 3">CGMCC 4.2023</strain>
    </source>
</reference>
<dbReference type="Pfam" id="PF19463">
    <property type="entry name" value="DUF6000"/>
    <property type="match status" value="1"/>
</dbReference>
<dbReference type="OrthoDB" id="8702693at2"/>
<name>A0A1H6ALC9_9ACTN</name>
<evidence type="ECO:0000313" key="3">
    <source>
        <dbReference type="Proteomes" id="UP000236754"/>
    </source>
</evidence>
<dbReference type="AlphaFoldDB" id="A0A1H6ALC9"/>
<dbReference type="Proteomes" id="UP000236754">
    <property type="component" value="Unassembled WGS sequence"/>
</dbReference>
<keyword evidence="3" id="KW-1185">Reference proteome</keyword>